<sequence>MKKLLLVASLLLLAGCTTKREVIRTTEIKIIEVPVYYPFRFTQKTKLYYQLQKEFEDASVKADSMVTK</sequence>
<dbReference type="PROSITE" id="PS51257">
    <property type="entry name" value="PROKAR_LIPOPROTEIN"/>
    <property type="match status" value="1"/>
</dbReference>
<comment type="caution">
    <text evidence="1">The sequence shown here is derived from an EMBL/GenBank/DDBJ whole genome shotgun (WGS) entry which is preliminary data.</text>
</comment>
<evidence type="ECO:0000313" key="1">
    <source>
        <dbReference type="EMBL" id="KAA6351216.1"/>
    </source>
</evidence>
<gene>
    <name evidence="1" type="ORF">EZS27_001362</name>
</gene>
<name>A0A5J4SY77_9ZZZZ</name>
<dbReference type="AlphaFoldDB" id="A0A5J4SY77"/>
<proteinExistence type="predicted"/>
<reference evidence="1" key="1">
    <citation type="submission" date="2019-03" db="EMBL/GenBank/DDBJ databases">
        <title>Single cell metagenomics reveals metabolic interactions within the superorganism composed of flagellate Streblomastix strix and complex community of Bacteroidetes bacteria on its surface.</title>
        <authorList>
            <person name="Treitli S.C."/>
            <person name="Kolisko M."/>
            <person name="Husnik F."/>
            <person name="Keeling P."/>
            <person name="Hampl V."/>
        </authorList>
    </citation>
    <scope>NUCLEOTIDE SEQUENCE</scope>
    <source>
        <strain evidence="1">STM</strain>
    </source>
</reference>
<organism evidence="1">
    <name type="scientific">termite gut metagenome</name>
    <dbReference type="NCBI Taxonomy" id="433724"/>
    <lineage>
        <taxon>unclassified sequences</taxon>
        <taxon>metagenomes</taxon>
        <taxon>organismal metagenomes</taxon>
    </lineage>
</organism>
<protein>
    <recommendedName>
        <fullName evidence="2">Lipoprotein</fullName>
    </recommendedName>
</protein>
<evidence type="ECO:0008006" key="2">
    <source>
        <dbReference type="Google" id="ProtNLM"/>
    </source>
</evidence>
<accession>A0A5J4SY77</accession>
<dbReference type="EMBL" id="SNRY01000016">
    <property type="protein sequence ID" value="KAA6351216.1"/>
    <property type="molecule type" value="Genomic_DNA"/>
</dbReference>